<proteinExistence type="predicted"/>
<protein>
    <submittedName>
        <fullName evidence="1">IS5/IS1182 family transposase</fullName>
    </submittedName>
</protein>
<accession>A0ABT0XDN1</accession>
<organism evidence="1 2">
    <name type="scientific">Streptomyces meridianus</name>
    <dbReference type="NCBI Taxonomy" id="2938945"/>
    <lineage>
        <taxon>Bacteria</taxon>
        <taxon>Bacillati</taxon>
        <taxon>Actinomycetota</taxon>
        <taxon>Actinomycetes</taxon>
        <taxon>Kitasatosporales</taxon>
        <taxon>Streptomycetaceae</taxon>
        <taxon>Streptomyces</taxon>
    </lineage>
</organism>
<evidence type="ECO:0000313" key="1">
    <source>
        <dbReference type="EMBL" id="MCM2580632.1"/>
    </source>
</evidence>
<reference evidence="1" key="1">
    <citation type="journal article" date="2023" name="Int. J. Syst. Evol. Microbiol.">
        <title>Streptomyces meridianus sp. nov. isolated from brackish water of the Tagus estuary in Alcochete, Portugal.</title>
        <authorList>
            <person name="Santos J.D.N."/>
            <person name="Klimek D."/>
            <person name="Calusinska M."/>
            <person name="Lobo Da Cunha A."/>
            <person name="Catita J."/>
            <person name="Goncalves H."/>
            <person name="Gonzalez I."/>
            <person name="Reyes F."/>
            <person name="Lage O.M."/>
        </authorList>
    </citation>
    <scope>NUCLEOTIDE SEQUENCE</scope>
    <source>
        <strain evidence="1">MTZ3.1</strain>
    </source>
</reference>
<name>A0ABT0XDN1_9ACTN</name>
<dbReference type="EMBL" id="JAMQGM010000082">
    <property type="protein sequence ID" value="MCM2580632.1"/>
    <property type="molecule type" value="Genomic_DNA"/>
</dbReference>
<dbReference type="Proteomes" id="UP001167160">
    <property type="component" value="Unassembled WGS sequence"/>
</dbReference>
<comment type="caution">
    <text evidence="1">The sequence shown here is derived from an EMBL/GenBank/DDBJ whole genome shotgun (WGS) entry which is preliminary data.</text>
</comment>
<sequence length="56" mass="5753">MSLRPGVPGGVPQETVRVARAAFPKGCLAVRVRDVLGPVFADVEFAGLFSATGPNA</sequence>
<evidence type="ECO:0000313" key="2">
    <source>
        <dbReference type="Proteomes" id="UP001167160"/>
    </source>
</evidence>
<feature type="non-terminal residue" evidence="1">
    <location>
        <position position="56"/>
    </location>
</feature>
<gene>
    <name evidence="1" type="ORF">M1E25_25425</name>
</gene>
<keyword evidence="2" id="KW-1185">Reference proteome</keyword>